<dbReference type="Proteomes" id="UP000193467">
    <property type="component" value="Unassembled WGS sequence"/>
</dbReference>
<gene>
    <name evidence="1" type="ORF">BCR35DRAFT_311521</name>
</gene>
<protein>
    <recommendedName>
        <fullName evidence="3">Mitochondrial protein</fullName>
    </recommendedName>
</protein>
<dbReference type="OrthoDB" id="5392202at2759"/>
<dbReference type="PANTHER" id="PTHR28180:SF2">
    <property type="entry name" value="PEROXISOMAL PROTEIN 2"/>
    <property type="match status" value="1"/>
</dbReference>
<sequence>MPKLSSSLKALIAAPHAHGNALPAPPLALTNALFNELEGSASSKGVGKAAWLTLSTSALVTLNSPETLGRLYDFAKGEKKEEQVQCALLMREAGLKCISFSGIPRAINSLNHLQSTFPPSVVSSLPTTPTRHLTPSNIANVTTSLAPSLWTSIYASISPKLLSKLALSHPDLPVHILESHYGALLSNPSDGPPNPVGRVLTSVVAVACLRAQGGVGPQVMSHVLGLMRGMDGKKEGETVEVEGEAWLASEEGAEWVLGMVDRIVESVANGERSFGAVKAKL</sequence>
<dbReference type="STRING" id="106004.A0A1Y2BW14"/>
<dbReference type="AlphaFoldDB" id="A0A1Y2BW14"/>
<organism evidence="1 2">
    <name type="scientific">Leucosporidium creatinivorum</name>
    <dbReference type="NCBI Taxonomy" id="106004"/>
    <lineage>
        <taxon>Eukaryota</taxon>
        <taxon>Fungi</taxon>
        <taxon>Dikarya</taxon>
        <taxon>Basidiomycota</taxon>
        <taxon>Pucciniomycotina</taxon>
        <taxon>Microbotryomycetes</taxon>
        <taxon>Leucosporidiales</taxon>
        <taxon>Leucosporidium</taxon>
    </lineage>
</organism>
<evidence type="ECO:0008006" key="3">
    <source>
        <dbReference type="Google" id="ProtNLM"/>
    </source>
</evidence>
<comment type="caution">
    <text evidence="1">The sequence shown here is derived from an EMBL/GenBank/DDBJ whole genome shotgun (WGS) entry which is preliminary data.</text>
</comment>
<accession>A0A1Y2BW14</accession>
<evidence type="ECO:0000313" key="2">
    <source>
        <dbReference type="Proteomes" id="UP000193467"/>
    </source>
</evidence>
<dbReference type="Gene3D" id="1.20.1290.10">
    <property type="entry name" value="AhpD-like"/>
    <property type="match status" value="1"/>
</dbReference>
<proteinExistence type="predicted"/>
<dbReference type="InParanoid" id="A0A1Y2BW14"/>
<dbReference type="InterPro" id="IPR052999">
    <property type="entry name" value="PTS1_Protein"/>
</dbReference>
<dbReference type="PANTHER" id="PTHR28180">
    <property type="entry name" value="CONSERVED MITOCHONDRIAL PROTEIN-RELATED"/>
    <property type="match status" value="1"/>
</dbReference>
<dbReference type="InterPro" id="IPR029032">
    <property type="entry name" value="AhpD-like"/>
</dbReference>
<reference evidence="1 2" key="1">
    <citation type="submission" date="2016-07" db="EMBL/GenBank/DDBJ databases">
        <title>Pervasive Adenine N6-methylation of Active Genes in Fungi.</title>
        <authorList>
            <consortium name="DOE Joint Genome Institute"/>
            <person name="Mondo S.J."/>
            <person name="Dannebaum R.O."/>
            <person name="Kuo R.C."/>
            <person name="Labutti K."/>
            <person name="Haridas S."/>
            <person name="Kuo A."/>
            <person name="Salamov A."/>
            <person name="Ahrendt S.R."/>
            <person name="Lipzen A."/>
            <person name="Sullivan W."/>
            <person name="Andreopoulos W.B."/>
            <person name="Clum A."/>
            <person name="Lindquist E."/>
            <person name="Daum C."/>
            <person name="Ramamoorthy G.K."/>
            <person name="Gryganskyi A."/>
            <person name="Culley D."/>
            <person name="Magnuson J.K."/>
            <person name="James T.Y."/>
            <person name="O'Malley M.A."/>
            <person name="Stajich J.E."/>
            <person name="Spatafora J.W."/>
            <person name="Visel A."/>
            <person name="Grigoriev I.V."/>
        </authorList>
    </citation>
    <scope>NUCLEOTIDE SEQUENCE [LARGE SCALE GENOMIC DNA]</scope>
    <source>
        <strain evidence="1 2">62-1032</strain>
    </source>
</reference>
<keyword evidence="2" id="KW-1185">Reference proteome</keyword>
<name>A0A1Y2BW14_9BASI</name>
<evidence type="ECO:0000313" key="1">
    <source>
        <dbReference type="EMBL" id="ORY38315.1"/>
    </source>
</evidence>
<dbReference type="EMBL" id="MCGR01000155">
    <property type="protein sequence ID" value="ORY38315.1"/>
    <property type="molecule type" value="Genomic_DNA"/>
</dbReference>
<dbReference type="SUPFAM" id="SSF69118">
    <property type="entry name" value="AhpD-like"/>
    <property type="match status" value="1"/>
</dbReference>